<feature type="compositionally biased region" description="Basic and acidic residues" evidence="1">
    <location>
        <begin position="125"/>
        <end position="137"/>
    </location>
</feature>
<gene>
    <name evidence="3" type="ORF">SAMN04488094_106146</name>
</gene>
<dbReference type="InterPro" id="IPR000253">
    <property type="entry name" value="FHA_dom"/>
</dbReference>
<feature type="domain" description="FHA" evidence="2">
    <location>
        <begin position="331"/>
        <end position="399"/>
    </location>
</feature>
<feature type="compositionally biased region" description="Acidic residues" evidence="1">
    <location>
        <begin position="104"/>
        <end position="118"/>
    </location>
</feature>
<feature type="compositionally biased region" description="Acidic residues" evidence="1">
    <location>
        <begin position="186"/>
        <end position="208"/>
    </location>
</feature>
<dbReference type="Proteomes" id="UP000198728">
    <property type="component" value="Unassembled WGS sequence"/>
</dbReference>
<feature type="region of interest" description="Disordered" evidence="1">
    <location>
        <begin position="246"/>
        <end position="271"/>
    </location>
</feature>
<dbReference type="EMBL" id="FOLG01000006">
    <property type="protein sequence ID" value="SFC58287.1"/>
    <property type="molecule type" value="Genomic_DNA"/>
</dbReference>
<feature type="compositionally biased region" description="Basic and acidic residues" evidence="1">
    <location>
        <begin position="47"/>
        <end position="66"/>
    </location>
</feature>
<name>A0A1I1KBM8_9RHOB</name>
<dbReference type="AlphaFoldDB" id="A0A1I1KBM8"/>
<keyword evidence="4" id="KW-1185">Reference proteome</keyword>
<evidence type="ECO:0000313" key="4">
    <source>
        <dbReference type="Proteomes" id="UP000198728"/>
    </source>
</evidence>
<evidence type="ECO:0000256" key="1">
    <source>
        <dbReference type="SAM" id="MobiDB-lite"/>
    </source>
</evidence>
<feature type="compositionally biased region" description="Acidic residues" evidence="1">
    <location>
        <begin position="67"/>
        <end position="85"/>
    </location>
</feature>
<dbReference type="STRING" id="441112.SAMN04488094_106146"/>
<feature type="region of interest" description="Disordered" evidence="1">
    <location>
        <begin position="13"/>
        <end position="211"/>
    </location>
</feature>
<organism evidence="3 4">
    <name type="scientific">Tropicimonas isoalkanivorans</name>
    <dbReference type="NCBI Taxonomy" id="441112"/>
    <lineage>
        <taxon>Bacteria</taxon>
        <taxon>Pseudomonadati</taxon>
        <taxon>Pseudomonadota</taxon>
        <taxon>Alphaproteobacteria</taxon>
        <taxon>Rhodobacterales</taxon>
        <taxon>Roseobacteraceae</taxon>
        <taxon>Tropicimonas</taxon>
    </lineage>
</organism>
<accession>A0A1I1KBM8</accession>
<dbReference type="CDD" id="cd00060">
    <property type="entry name" value="FHA"/>
    <property type="match status" value="1"/>
</dbReference>
<reference evidence="3 4" key="1">
    <citation type="submission" date="2016-10" db="EMBL/GenBank/DDBJ databases">
        <authorList>
            <person name="de Groot N.N."/>
        </authorList>
    </citation>
    <scope>NUCLEOTIDE SEQUENCE [LARGE SCALE GENOMIC DNA]</scope>
    <source>
        <strain evidence="3 4">DSM 19548</strain>
    </source>
</reference>
<evidence type="ECO:0000313" key="3">
    <source>
        <dbReference type="EMBL" id="SFC58287.1"/>
    </source>
</evidence>
<dbReference type="RefSeq" id="WP_245758832.1">
    <property type="nucleotide sequence ID" value="NZ_FOLG01000006.1"/>
</dbReference>
<dbReference type="InterPro" id="IPR008984">
    <property type="entry name" value="SMAD_FHA_dom_sf"/>
</dbReference>
<feature type="compositionally biased region" description="Low complexity" evidence="1">
    <location>
        <begin position="33"/>
        <end position="45"/>
    </location>
</feature>
<evidence type="ECO:0000259" key="2">
    <source>
        <dbReference type="Pfam" id="PF00498"/>
    </source>
</evidence>
<dbReference type="Pfam" id="PF00498">
    <property type="entry name" value="FHA"/>
    <property type="match status" value="1"/>
</dbReference>
<sequence length="429" mass="46680">MMRFISELIEKKRADRAPARRAAPIIEEPPAPAASAPEEALIEASPPEDRHEGGDTFILRAEHTVEQDDSTPMDAAIDDAEDGDDDGRLFDNWDDVLAVSELGEPIDDDDEDQDEDDPGVTGEAPHLRTGADLDRAFEQPLSGFRTKARDPAEDDEDDEGAEKGHSNLFSDGLDILAEVEAAAASEETEADATSDETSEPDAPDAQDDTVEKVAQTMRIWDLDMDDDEETELEEPAAEQILRPVPDPAPARLAAKPEPVSEMPRPQPQRAGRVKTRLLGFHRPEDMEPNPFARQEKALLQTELERFPVGWLAVVKGPGRGASYPLFDGVSTIGRGDDQAVALDHGDTSISRENHAAVAYDCEQQSFFIGHGGKANLVRLNGMPVLSTEPLSTGDEIRIGETTLRFVALCGPDFSWDEDTGHGARDAAAF</sequence>
<dbReference type="Gene3D" id="2.60.200.20">
    <property type="match status" value="1"/>
</dbReference>
<dbReference type="SUPFAM" id="SSF49879">
    <property type="entry name" value="SMAD/FHA domain"/>
    <property type="match status" value="1"/>
</dbReference>
<protein>
    <submittedName>
        <fullName evidence="3">FHA domain-containing protein</fullName>
    </submittedName>
</protein>
<proteinExistence type="predicted"/>